<dbReference type="Gene3D" id="3.10.580.10">
    <property type="entry name" value="CBS-domain"/>
    <property type="match status" value="2"/>
</dbReference>
<dbReference type="AlphaFoldDB" id="A0A369BKA3"/>
<keyword evidence="6" id="KW-1185">Reference proteome</keyword>
<evidence type="ECO:0000313" key="6">
    <source>
        <dbReference type="Proteomes" id="UP000253034"/>
    </source>
</evidence>
<gene>
    <name evidence="5" type="ORF">DFR58_101244</name>
</gene>
<feature type="domain" description="CBS" evidence="4">
    <location>
        <begin position="9"/>
        <end position="66"/>
    </location>
</feature>
<dbReference type="PANTHER" id="PTHR43080:SF2">
    <property type="entry name" value="CBS DOMAIN-CONTAINING PROTEIN"/>
    <property type="match status" value="1"/>
</dbReference>
<organism evidence="5 6">
    <name type="scientific">Anaerobacterium chartisolvens</name>
    <dbReference type="NCBI Taxonomy" id="1297424"/>
    <lineage>
        <taxon>Bacteria</taxon>
        <taxon>Bacillati</taxon>
        <taxon>Bacillota</taxon>
        <taxon>Clostridia</taxon>
        <taxon>Eubacteriales</taxon>
        <taxon>Oscillospiraceae</taxon>
        <taxon>Anaerobacterium</taxon>
    </lineage>
</organism>
<dbReference type="InterPro" id="IPR000160">
    <property type="entry name" value="GGDEF_dom"/>
</dbReference>
<dbReference type="PROSITE" id="PS50887">
    <property type="entry name" value="GGDEF"/>
    <property type="match status" value="1"/>
</dbReference>
<dbReference type="Gene3D" id="3.30.70.270">
    <property type="match status" value="1"/>
</dbReference>
<dbReference type="InterPro" id="IPR029787">
    <property type="entry name" value="Nucleotide_cyclase"/>
</dbReference>
<accession>A0A369BKA3</accession>
<reference evidence="5 6" key="1">
    <citation type="submission" date="2018-07" db="EMBL/GenBank/DDBJ databases">
        <title>Genomic Encyclopedia of Type Strains, Phase IV (KMG-IV): sequencing the most valuable type-strain genomes for metagenomic binning, comparative biology and taxonomic classification.</title>
        <authorList>
            <person name="Goeker M."/>
        </authorList>
    </citation>
    <scope>NUCLEOTIDE SEQUENCE [LARGE SCALE GENOMIC DNA]</scope>
    <source>
        <strain evidence="5 6">DSM 27016</strain>
    </source>
</reference>
<dbReference type="SUPFAM" id="SSF54631">
    <property type="entry name" value="CBS-domain pair"/>
    <property type="match status" value="1"/>
</dbReference>
<dbReference type="PANTHER" id="PTHR43080">
    <property type="entry name" value="CBS DOMAIN-CONTAINING PROTEIN CBSX3, MITOCHONDRIAL"/>
    <property type="match status" value="1"/>
</dbReference>
<dbReference type="Pfam" id="PF00571">
    <property type="entry name" value="CBS"/>
    <property type="match status" value="2"/>
</dbReference>
<dbReference type="InterPro" id="IPR043128">
    <property type="entry name" value="Rev_trsase/Diguanyl_cyclase"/>
</dbReference>
<dbReference type="NCBIfam" id="TIGR00254">
    <property type="entry name" value="GGDEF"/>
    <property type="match status" value="1"/>
</dbReference>
<dbReference type="InterPro" id="IPR000644">
    <property type="entry name" value="CBS_dom"/>
</dbReference>
<name>A0A369BKA3_9FIRM</name>
<dbReference type="InterPro" id="IPR051257">
    <property type="entry name" value="Diverse_CBS-Domain"/>
</dbReference>
<evidence type="ECO:0000259" key="3">
    <source>
        <dbReference type="PROSITE" id="PS50887"/>
    </source>
</evidence>
<dbReference type="PROSITE" id="PS51371">
    <property type="entry name" value="CBS"/>
    <property type="match status" value="2"/>
</dbReference>
<evidence type="ECO:0000256" key="1">
    <source>
        <dbReference type="ARBA" id="ARBA00023122"/>
    </source>
</evidence>
<comment type="caution">
    <text evidence="5">The sequence shown here is derived from an EMBL/GenBank/DDBJ whole genome shotgun (WGS) entry which is preliminary data.</text>
</comment>
<dbReference type="OrthoDB" id="12905at2"/>
<protein>
    <submittedName>
        <fullName evidence="5">Diguanylate cyclase (GGDEF)-like protein</fullName>
    </submittedName>
</protein>
<dbReference type="SUPFAM" id="SSF55073">
    <property type="entry name" value="Nucleotide cyclase"/>
    <property type="match status" value="1"/>
</dbReference>
<sequence>MISDISNIMTRDVVTVNAEDGLCKAQRLMDKYSIGCLPVVDDSRIVGIVTSKDIRNSHPNRIVADAMSRKVIFVTPDISVWDARQKMEKHKIERLLVLNKEKLVGVVTRAKLYYELGKHTDLLTGLYKAEYVYQKAVELLEGGVEISFIFIDMDRFGYINKEYGHTTGNMILKEMAGILKRVVSQKAYLCRFGGDEFVILDPNGADQSRIIAENFLKEVSGTRFYKDIKVSASVGIAGNGNYENKEGSHIKSVMEMINTASLASTKAKKEKHPIIVAEGAAVSEIA</sequence>
<evidence type="ECO:0000259" key="4">
    <source>
        <dbReference type="PROSITE" id="PS51371"/>
    </source>
</evidence>
<dbReference type="Proteomes" id="UP000253034">
    <property type="component" value="Unassembled WGS sequence"/>
</dbReference>
<dbReference type="InterPro" id="IPR046342">
    <property type="entry name" value="CBS_dom_sf"/>
</dbReference>
<dbReference type="EMBL" id="QPJT01000001">
    <property type="protein sequence ID" value="RCX21038.1"/>
    <property type="molecule type" value="Genomic_DNA"/>
</dbReference>
<keyword evidence="1 2" id="KW-0129">CBS domain</keyword>
<evidence type="ECO:0000256" key="2">
    <source>
        <dbReference type="PROSITE-ProRule" id="PRU00703"/>
    </source>
</evidence>
<dbReference type="CDD" id="cd01949">
    <property type="entry name" value="GGDEF"/>
    <property type="match status" value="1"/>
</dbReference>
<proteinExistence type="predicted"/>
<dbReference type="SMART" id="SM00116">
    <property type="entry name" value="CBS"/>
    <property type="match status" value="2"/>
</dbReference>
<dbReference type="Pfam" id="PF00990">
    <property type="entry name" value="GGDEF"/>
    <property type="match status" value="1"/>
</dbReference>
<evidence type="ECO:0000313" key="5">
    <source>
        <dbReference type="EMBL" id="RCX21038.1"/>
    </source>
</evidence>
<feature type="domain" description="GGDEF" evidence="3">
    <location>
        <begin position="144"/>
        <end position="279"/>
    </location>
</feature>
<feature type="domain" description="CBS" evidence="4">
    <location>
        <begin position="67"/>
        <end position="122"/>
    </location>
</feature>
<dbReference type="SMART" id="SM00267">
    <property type="entry name" value="GGDEF"/>
    <property type="match status" value="1"/>
</dbReference>